<dbReference type="GO" id="GO:0015990">
    <property type="term" value="P:electron transport coupled proton transport"/>
    <property type="evidence" value="ECO:0007669"/>
    <property type="project" value="TreeGrafter"/>
</dbReference>
<feature type="transmembrane region" description="Helical" evidence="7">
    <location>
        <begin position="377"/>
        <end position="403"/>
    </location>
</feature>
<dbReference type="GO" id="GO:0009060">
    <property type="term" value="P:aerobic respiration"/>
    <property type="evidence" value="ECO:0007669"/>
    <property type="project" value="InterPro"/>
</dbReference>
<feature type="transmembrane region" description="Helical" evidence="7">
    <location>
        <begin position="135"/>
        <end position="157"/>
    </location>
</feature>
<dbReference type="InterPro" id="IPR023616">
    <property type="entry name" value="Cyt_c_oxase-like_su1_dom"/>
</dbReference>
<dbReference type="GO" id="GO:0020037">
    <property type="term" value="F:heme binding"/>
    <property type="evidence" value="ECO:0007669"/>
    <property type="project" value="InterPro"/>
</dbReference>
<feature type="transmembrane region" description="Helical" evidence="7">
    <location>
        <begin position="342"/>
        <end position="365"/>
    </location>
</feature>
<keyword evidence="5 7" id="KW-0472">Membrane</keyword>
<dbReference type="RefSeq" id="WP_188516685.1">
    <property type="nucleotide sequence ID" value="NZ_BMES01000001.1"/>
</dbReference>
<evidence type="ECO:0000256" key="4">
    <source>
        <dbReference type="ARBA" id="ARBA00022989"/>
    </source>
</evidence>
<evidence type="ECO:0000256" key="6">
    <source>
        <dbReference type="RuleBase" id="RU000370"/>
    </source>
</evidence>
<reference evidence="9" key="2">
    <citation type="submission" date="2020-09" db="EMBL/GenBank/DDBJ databases">
        <authorList>
            <person name="Sun Q."/>
            <person name="Zhou Y."/>
        </authorList>
    </citation>
    <scope>NUCLEOTIDE SEQUENCE</scope>
    <source>
        <strain evidence="9">CGMCC 1.12214</strain>
    </source>
</reference>
<keyword evidence="6" id="KW-0479">Metal-binding</keyword>
<feature type="transmembrane region" description="Helical" evidence="7">
    <location>
        <begin position="262"/>
        <end position="288"/>
    </location>
</feature>
<accession>A0A917I5E0</accession>
<keyword evidence="3 6" id="KW-0812">Transmembrane</keyword>
<evidence type="ECO:0000256" key="5">
    <source>
        <dbReference type="ARBA" id="ARBA00023136"/>
    </source>
</evidence>
<gene>
    <name evidence="9" type="primary">norB</name>
    <name evidence="9" type="ORF">GCM10007036_11100</name>
</gene>
<dbReference type="PANTHER" id="PTHR10422:SF43">
    <property type="entry name" value="NITRIC OXIDE REDUCTASE SUBUNIT B"/>
    <property type="match status" value="1"/>
</dbReference>
<dbReference type="Gene3D" id="1.20.210.10">
    <property type="entry name" value="Cytochrome c oxidase-like, subunit I domain"/>
    <property type="match status" value="1"/>
</dbReference>
<dbReference type="InterPro" id="IPR036927">
    <property type="entry name" value="Cyt_c_oxase-like_su1_sf"/>
</dbReference>
<dbReference type="InterPro" id="IPR000883">
    <property type="entry name" value="Cyt_C_Oxase_1"/>
</dbReference>
<dbReference type="PROSITE" id="PS50855">
    <property type="entry name" value="COX1"/>
    <property type="match status" value="1"/>
</dbReference>
<name>A0A917I5E0_9HYPH</name>
<keyword evidence="6" id="KW-0249">Electron transport</keyword>
<comment type="similarity">
    <text evidence="6">Belongs to the heme-copper respiratory oxidase family.</text>
</comment>
<dbReference type="PANTHER" id="PTHR10422">
    <property type="entry name" value="CYTOCHROME C OXIDASE SUBUNIT 1"/>
    <property type="match status" value="1"/>
</dbReference>
<feature type="transmembrane region" description="Helical" evidence="7">
    <location>
        <begin position="104"/>
        <end position="123"/>
    </location>
</feature>
<dbReference type="EMBL" id="BMES01000001">
    <property type="protein sequence ID" value="GGH12891.1"/>
    <property type="molecule type" value="Genomic_DNA"/>
</dbReference>
<comment type="caution">
    <text evidence="9">The sequence shown here is derived from an EMBL/GenBank/DDBJ whole genome shotgun (WGS) entry which is preliminary data.</text>
</comment>
<keyword evidence="6" id="KW-0349">Heme</keyword>
<keyword evidence="6" id="KW-0408">Iron</keyword>
<feature type="transmembrane region" description="Helical" evidence="7">
    <location>
        <begin position="300"/>
        <end position="322"/>
    </location>
</feature>
<evidence type="ECO:0000256" key="1">
    <source>
        <dbReference type="ARBA" id="ARBA00004141"/>
    </source>
</evidence>
<comment type="subcellular location">
    <subcellularLocation>
        <location evidence="1">Membrane</location>
        <topology evidence="1">Multi-pass membrane protein</topology>
    </subcellularLocation>
</comment>
<feature type="domain" description="Cytochrome oxidase subunit I profile" evidence="8">
    <location>
        <begin position="21"/>
        <end position="399"/>
    </location>
</feature>
<dbReference type="InterPro" id="IPR023615">
    <property type="entry name" value="Cyt_c_Oxase_su1_BS"/>
</dbReference>
<dbReference type="SUPFAM" id="SSF81442">
    <property type="entry name" value="Cytochrome c oxidase subunit I-like"/>
    <property type="match status" value="1"/>
</dbReference>
<dbReference type="GO" id="GO:0022904">
    <property type="term" value="P:respiratory electron transport chain"/>
    <property type="evidence" value="ECO:0007669"/>
    <property type="project" value="TreeGrafter"/>
</dbReference>
<dbReference type="PROSITE" id="PS00077">
    <property type="entry name" value="COX1_CUB"/>
    <property type="match status" value="1"/>
</dbReference>
<feature type="transmembrane region" description="Helical" evidence="7">
    <location>
        <begin position="71"/>
        <end position="88"/>
    </location>
</feature>
<evidence type="ECO:0000256" key="2">
    <source>
        <dbReference type="ARBA" id="ARBA00022660"/>
    </source>
</evidence>
<keyword evidence="2 6" id="KW-0679">Respiratory chain</keyword>
<feature type="transmembrane region" description="Helical" evidence="7">
    <location>
        <begin position="164"/>
        <end position="184"/>
    </location>
</feature>
<evidence type="ECO:0000259" key="8">
    <source>
        <dbReference type="PROSITE" id="PS50855"/>
    </source>
</evidence>
<feature type="transmembrane region" description="Helical" evidence="7">
    <location>
        <begin position="423"/>
        <end position="445"/>
    </location>
</feature>
<feature type="transmembrane region" description="Helical" evidence="7">
    <location>
        <begin position="233"/>
        <end position="256"/>
    </location>
</feature>
<dbReference type="GO" id="GO:0004129">
    <property type="term" value="F:cytochrome-c oxidase activity"/>
    <property type="evidence" value="ECO:0007669"/>
    <property type="project" value="InterPro"/>
</dbReference>
<dbReference type="AlphaFoldDB" id="A0A917I5E0"/>
<evidence type="ECO:0000256" key="3">
    <source>
        <dbReference type="ARBA" id="ARBA00022692"/>
    </source>
</evidence>
<organism evidence="9 10">
    <name type="scientific">Alsobacter metallidurans</name>
    <dbReference type="NCBI Taxonomy" id="340221"/>
    <lineage>
        <taxon>Bacteria</taxon>
        <taxon>Pseudomonadati</taxon>
        <taxon>Pseudomonadota</taxon>
        <taxon>Alphaproteobacteria</taxon>
        <taxon>Hyphomicrobiales</taxon>
        <taxon>Alsobacteraceae</taxon>
        <taxon>Alsobacter</taxon>
    </lineage>
</organism>
<protein>
    <submittedName>
        <fullName evidence="9">Nitric oxide reductase subunit B</fullName>
    </submittedName>
</protein>
<evidence type="ECO:0000313" key="10">
    <source>
        <dbReference type="Proteomes" id="UP000603912"/>
    </source>
</evidence>
<keyword evidence="4 7" id="KW-1133">Transmembrane helix</keyword>
<proteinExistence type="inferred from homology"/>
<feature type="transmembrane region" description="Helical" evidence="7">
    <location>
        <begin position="26"/>
        <end position="51"/>
    </location>
</feature>
<feature type="transmembrane region" description="Helical" evidence="7">
    <location>
        <begin position="196"/>
        <end position="221"/>
    </location>
</feature>
<dbReference type="GO" id="GO:0016020">
    <property type="term" value="C:membrane"/>
    <property type="evidence" value="ECO:0007669"/>
    <property type="project" value="UniProtKB-SubCell"/>
</dbReference>
<evidence type="ECO:0000313" key="9">
    <source>
        <dbReference type="EMBL" id="GGH12891.1"/>
    </source>
</evidence>
<keyword evidence="10" id="KW-1185">Reference proteome</keyword>
<reference evidence="9" key="1">
    <citation type="journal article" date="2014" name="Int. J. Syst. Evol. Microbiol.">
        <title>Complete genome sequence of Corynebacterium casei LMG S-19264T (=DSM 44701T), isolated from a smear-ripened cheese.</title>
        <authorList>
            <consortium name="US DOE Joint Genome Institute (JGI-PGF)"/>
            <person name="Walter F."/>
            <person name="Albersmeier A."/>
            <person name="Kalinowski J."/>
            <person name="Ruckert C."/>
        </authorList>
    </citation>
    <scope>NUCLEOTIDE SEQUENCE</scope>
    <source>
        <strain evidence="9">CGMCC 1.12214</strain>
    </source>
</reference>
<dbReference type="Pfam" id="PF00115">
    <property type="entry name" value="COX1"/>
    <property type="match status" value="1"/>
</dbReference>
<keyword evidence="6" id="KW-0813">Transport</keyword>
<evidence type="ECO:0000256" key="7">
    <source>
        <dbReference type="SAM" id="Phobius"/>
    </source>
</evidence>
<dbReference type="Proteomes" id="UP000603912">
    <property type="component" value="Unassembled WGS sequence"/>
</dbReference>
<sequence>MPTQSAVLSAPGGLGPRYETQRVALLYFYGALGLFVAQVTFGLVAGLIYVLPNTLSVLLPFNIVRMIHTNALIVWLLMGFMGCTYYLLPEETETELYSTRIAKVQFWLFLGAAAIAVVGYLFRFHEGREFLEQPFPIKVGIVVVALMFLFNVTMTALKGRKTTVVNILLFGLWGVAIFFLFAFYNPPNLALDKMYWWYVVHLWVEGVWELIMASVLAFLMIKLNGIDREVVEKWLYLIIGLALFSGILGTGHHYYWIGAPGYWQWIGSLFSTLEIAPFFTMILFTVQMTRKAGRHHPNRAALLWSIGCSVMAFFGAGIWGFLHTLAPVNYYTHGTQLTAAHGHLAFFGAYVMLNLAMMAYAFPALNGRGVYNQRLSVASFWLMCGGMAVMTLALTAAGFIQVYLQRILGQTYMEVQDGLAVYYWIRLGCGVAVVAAALMFAWSVLVPGRTRSAEPVSALQPAE</sequence>